<dbReference type="SUPFAM" id="SSF159238">
    <property type="entry name" value="SO1590-like"/>
    <property type="match status" value="1"/>
</dbReference>
<dbReference type="InterPro" id="IPR023159">
    <property type="entry name" value="SO1590-like_sf"/>
</dbReference>
<dbReference type="Proteomes" id="UP000548304">
    <property type="component" value="Unassembled WGS sequence"/>
</dbReference>
<dbReference type="EMBL" id="JACBYW010000003">
    <property type="protein sequence ID" value="NYH78746.1"/>
    <property type="molecule type" value="Genomic_DNA"/>
</dbReference>
<evidence type="ECO:0000313" key="1">
    <source>
        <dbReference type="EMBL" id="NYH78746.1"/>
    </source>
</evidence>
<proteinExistence type="predicted"/>
<keyword evidence="2" id="KW-1185">Reference proteome</keyword>
<protein>
    <recommendedName>
        <fullName evidence="3">DUF3224 domain-containing protein</fullName>
    </recommendedName>
</protein>
<dbReference type="InterPro" id="IPR021607">
    <property type="entry name" value="DUF3224"/>
</dbReference>
<evidence type="ECO:0008006" key="3">
    <source>
        <dbReference type="Google" id="ProtNLM"/>
    </source>
</evidence>
<comment type="caution">
    <text evidence="1">The sequence shown here is derived from an EMBL/GenBank/DDBJ whole genome shotgun (WGS) entry which is preliminary data.</text>
</comment>
<evidence type="ECO:0000313" key="2">
    <source>
        <dbReference type="Proteomes" id="UP000548304"/>
    </source>
</evidence>
<dbReference type="Pfam" id="PF11528">
    <property type="entry name" value="DUF3224"/>
    <property type="match status" value="1"/>
</dbReference>
<dbReference type="RefSeq" id="WP_179535198.1">
    <property type="nucleotide sequence ID" value="NZ_JACBYW010000003.1"/>
</dbReference>
<reference evidence="1 2" key="1">
    <citation type="submission" date="2020-07" db="EMBL/GenBank/DDBJ databases">
        <title>Genomic Encyclopedia of Type Strains, Phase III (KMG-III): the genomes of soil and plant-associated and newly described type strains.</title>
        <authorList>
            <person name="Whitman W."/>
        </authorList>
    </citation>
    <scope>NUCLEOTIDE SEQUENCE [LARGE SCALE GENOMIC DNA]</scope>
    <source>
        <strain evidence="1 2">CECT 8576</strain>
    </source>
</reference>
<name>A0A852Z593_9ACTN</name>
<accession>A0A852Z593</accession>
<dbReference type="AlphaFoldDB" id="A0A852Z593"/>
<organism evidence="1 2">
    <name type="scientific">Actinopolyspora biskrensis</name>
    <dbReference type="NCBI Taxonomy" id="1470178"/>
    <lineage>
        <taxon>Bacteria</taxon>
        <taxon>Bacillati</taxon>
        <taxon>Actinomycetota</taxon>
        <taxon>Actinomycetes</taxon>
        <taxon>Actinopolysporales</taxon>
        <taxon>Actinopolysporaceae</taxon>
        <taxon>Actinopolyspora</taxon>
    </lineage>
</organism>
<sequence length="131" mass="13774">MAAQRTSRELEAPFEITAWDETVYEEPAEGPKLTRITIRKRYHGAIEGSGVVEVLTAQGSAGAGYVASERIEGTLDGRRGTFVVQHSGLAEGTDQSSCGSVVPASGTGELADISGHAKEVQQEVLTLVCAL</sequence>
<gene>
    <name evidence="1" type="ORF">FHR84_002071</name>
</gene>
<dbReference type="Gene3D" id="2.40.350.10">
    <property type="entry name" value="SO1590-like"/>
    <property type="match status" value="1"/>
</dbReference>